<dbReference type="OrthoDB" id="10265969at2759"/>
<sequence length="170" mass="18600">MTTTRATSALTRTHPVASPRSPLQPTVVTKPPSQPSDSPTSIDPEDIHVPASAGSPLQQGRRDGLLNVSDALSFVDSVKLQFAEQPEVYDEFLNIMKDFKFQLIGHLGVMERVSELFHCHPTLIQGFNAFCPPGYWMEASGGVGPNAVVIITPTGSAVYNPTIRRFQRRL</sequence>
<dbReference type="Gene3D" id="1.20.1160.11">
    <property type="entry name" value="Paired amphipathic helix"/>
    <property type="match status" value="1"/>
</dbReference>
<evidence type="ECO:0000256" key="4">
    <source>
        <dbReference type="PROSITE-ProRule" id="PRU00810"/>
    </source>
</evidence>
<dbReference type="PANTHER" id="PTHR12346:SF0">
    <property type="entry name" value="SIN3A, ISOFORM G"/>
    <property type="match status" value="1"/>
</dbReference>
<dbReference type="PANTHER" id="PTHR12346">
    <property type="entry name" value="SIN3B-RELATED"/>
    <property type="match status" value="1"/>
</dbReference>
<dbReference type="FunFam" id="1.20.1160.11:FF:000001">
    <property type="entry name" value="Paired amphipathic helix protein Sin3"/>
    <property type="match status" value="1"/>
</dbReference>
<keyword evidence="7" id="KW-1185">Reference proteome</keyword>
<organism evidence="6 7">
    <name type="scientific">Ganoderma sinense ZZ0214-1</name>
    <dbReference type="NCBI Taxonomy" id="1077348"/>
    <lineage>
        <taxon>Eukaryota</taxon>
        <taxon>Fungi</taxon>
        <taxon>Dikarya</taxon>
        <taxon>Basidiomycota</taxon>
        <taxon>Agaricomycotina</taxon>
        <taxon>Agaricomycetes</taxon>
        <taxon>Polyporales</taxon>
        <taxon>Polyporaceae</taxon>
        <taxon>Ganoderma</taxon>
    </lineage>
</organism>
<keyword evidence="3 4" id="KW-0539">Nucleus</keyword>
<gene>
    <name evidence="6" type="ORF">GSI_10904</name>
</gene>
<dbReference type="InterPro" id="IPR003822">
    <property type="entry name" value="PAH"/>
</dbReference>
<dbReference type="STRING" id="1077348.A0A2G8S1X5"/>
<evidence type="ECO:0000313" key="7">
    <source>
        <dbReference type="Proteomes" id="UP000230002"/>
    </source>
</evidence>
<feature type="region of interest" description="Disordered" evidence="5">
    <location>
        <begin position="1"/>
        <end position="60"/>
    </location>
</feature>
<dbReference type="Proteomes" id="UP000230002">
    <property type="component" value="Unassembled WGS sequence"/>
</dbReference>
<reference evidence="6 7" key="1">
    <citation type="journal article" date="2015" name="Sci. Rep.">
        <title>Chromosome-level genome map provides insights into diverse defense mechanisms in the medicinal fungus Ganoderma sinense.</title>
        <authorList>
            <person name="Zhu Y."/>
            <person name="Xu J."/>
            <person name="Sun C."/>
            <person name="Zhou S."/>
            <person name="Xu H."/>
            <person name="Nelson D.R."/>
            <person name="Qian J."/>
            <person name="Song J."/>
            <person name="Luo H."/>
            <person name="Xiang L."/>
            <person name="Li Y."/>
            <person name="Xu Z."/>
            <person name="Ji A."/>
            <person name="Wang L."/>
            <person name="Lu S."/>
            <person name="Hayward A."/>
            <person name="Sun W."/>
            <person name="Li X."/>
            <person name="Schwartz D.C."/>
            <person name="Wang Y."/>
            <person name="Chen S."/>
        </authorList>
    </citation>
    <scope>NUCLEOTIDE SEQUENCE [LARGE SCALE GENOMIC DNA]</scope>
    <source>
        <strain evidence="6 7">ZZ0214-1</strain>
    </source>
</reference>
<protein>
    <submittedName>
        <fullName evidence="6">Uncharacterized protein</fullName>
    </submittedName>
</protein>
<keyword evidence="2" id="KW-0678">Repressor</keyword>
<dbReference type="InterPro" id="IPR036600">
    <property type="entry name" value="PAH_sf"/>
</dbReference>
<dbReference type="GO" id="GO:0070822">
    <property type="term" value="C:Sin3-type complex"/>
    <property type="evidence" value="ECO:0007669"/>
    <property type="project" value="TreeGrafter"/>
</dbReference>
<evidence type="ECO:0000256" key="3">
    <source>
        <dbReference type="ARBA" id="ARBA00023242"/>
    </source>
</evidence>
<dbReference type="GO" id="GO:0003714">
    <property type="term" value="F:transcription corepressor activity"/>
    <property type="evidence" value="ECO:0007669"/>
    <property type="project" value="InterPro"/>
</dbReference>
<accession>A0A2G8S1X5</accession>
<dbReference type="PROSITE" id="PS51477">
    <property type="entry name" value="PAH"/>
    <property type="match status" value="1"/>
</dbReference>
<evidence type="ECO:0000256" key="5">
    <source>
        <dbReference type="SAM" id="MobiDB-lite"/>
    </source>
</evidence>
<dbReference type="InterPro" id="IPR039774">
    <property type="entry name" value="Sin3-like"/>
</dbReference>
<dbReference type="GO" id="GO:0000122">
    <property type="term" value="P:negative regulation of transcription by RNA polymerase II"/>
    <property type="evidence" value="ECO:0007669"/>
    <property type="project" value="TreeGrafter"/>
</dbReference>
<dbReference type="SUPFAM" id="SSF47762">
    <property type="entry name" value="PAH2 domain"/>
    <property type="match status" value="1"/>
</dbReference>
<dbReference type="AlphaFoldDB" id="A0A2G8S1X5"/>
<feature type="compositionally biased region" description="Low complexity" evidence="5">
    <location>
        <begin position="1"/>
        <end position="13"/>
    </location>
</feature>
<name>A0A2G8S1X5_9APHY</name>
<evidence type="ECO:0000313" key="6">
    <source>
        <dbReference type="EMBL" id="PIL27751.1"/>
    </source>
</evidence>
<dbReference type="EMBL" id="AYKW01000034">
    <property type="protein sequence ID" value="PIL27751.1"/>
    <property type="molecule type" value="Genomic_DNA"/>
</dbReference>
<evidence type="ECO:0000256" key="2">
    <source>
        <dbReference type="ARBA" id="ARBA00022491"/>
    </source>
</evidence>
<evidence type="ECO:0000256" key="1">
    <source>
        <dbReference type="ARBA" id="ARBA00004123"/>
    </source>
</evidence>
<comment type="subcellular location">
    <subcellularLocation>
        <location evidence="1 4">Nucleus</location>
    </subcellularLocation>
</comment>
<dbReference type="Pfam" id="PF02671">
    <property type="entry name" value="PAH"/>
    <property type="match status" value="1"/>
</dbReference>
<proteinExistence type="predicted"/>
<comment type="caution">
    <text evidence="6">The sequence shown here is derived from an EMBL/GenBank/DDBJ whole genome shotgun (WGS) entry which is preliminary data.</text>
</comment>